<comment type="subcellular location">
    <subcellularLocation>
        <location evidence="1">Cell membrane</location>
    </subcellularLocation>
</comment>
<comment type="caution">
    <text evidence="7">The sequence shown here is derived from an EMBL/GenBank/DDBJ whole genome shotgun (WGS) entry which is preliminary data.</text>
</comment>
<accession>A0A1F7GGL1</accession>
<keyword evidence="3" id="KW-0328">Glycosyltransferase</keyword>
<proteinExistence type="predicted"/>
<dbReference type="SUPFAM" id="SSF53448">
    <property type="entry name" value="Nucleotide-diphospho-sugar transferases"/>
    <property type="match status" value="1"/>
</dbReference>
<dbReference type="GO" id="GO:0016757">
    <property type="term" value="F:glycosyltransferase activity"/>
    <property type="evidence" value="ECO:0007669"/>
    <property type="project" value="UniProtKB-KW"/>
</dbReference>
<keyword evidence="5" id="KW-0472">Membrane</keyword>
<evidence type="ECO:0000256" key="3">
    <source>
        <dbReference type="ARBA" id="ARBA00022676"/>
    </source>
</evidence>
<keyword evidence="4" id="KW-0808">Transferase</keyword>
<evidence type="ECO:0000256" key="5">
    <source>
        <dbReference type="ARBA" id="ARBA00023136"/>
    </source>
</evidence>
<protein>
    <recommendedName>
        <fullName evidence="6">Glycosyltransferase 2-like domain-containing protein</fullName>
    </recommendedName>
</protein>
<dbReference type="Proteomes" id="UP000177026">
    <property type="component" value="Unassembled WGS sequence"/>
</dbReference>
<evidence type="ECO:0000256" key="1">
    <source>
        <dbReference type="ARBA" id="ARBA00004236"/>
    </source>
</evidence>
<evidence type="ECO:0000313" key="7">
    <source>
        <dbReference type="EMBL" id="OGK18090.1"/>
    </source>
</evidence>
<dbReference type="PANTHER" id="PTHR43646">
    <property type="entry name" value="GLYCOSYLTRANSFERASE"/>
    <property type="match status" value="1"/>
</dbReference>
<dbReference type="EMBL" id="MFZI01000076">
    <property type="protein sequence ID" value="OGK18090.1"/>
    <property type="molecule type" value="Genomic_DNA"/>
</dbReference>
<dbReference type="AlphaFoldDB" id="A0A1F7GGL1"/>
<dbReference type="PANTHER" id="PTHR43646:SF2">
    <property type="entry name" value="GLYCOSYLTRANSFERASE 2-LIKE DOMAIN-CONTAINING PROTEIN"/>
    <property type="match status" value="1"/>
</dbReference>
<reference evidence="7 8" key="1">
    <citation type="journal article" date="2016" name="Nat. Commun.">
        <title>Thousands of microbial genomes shed light on interconnected biogeochemical processes in an aquifer system.</title>
        <authorList>
            <person name="Anantharaman K."/>
            <person name="Brown C.T."/>
            <person name="Hug L.A."/>
            <person name="Sharon I."/>
            <person name="Castelle C.J."/>
            <person name="Probst A.J."/>
            <person name="Thomas B.C."/>
            <person name="Singh A."/>
            <person name="Wilkins M.J."/>
            <person name="Karaoz U."/>
            <person name="Brodie E.L."/>
            <person name="Williams K.H."/>
            <person name="Hubbard S.S."/>
            <person name="Banfield J.F."/>
        </authorList>
    </citation>
    <scope>NUCLEOTIDE SEQUENCE [LARGE SCALE GENOMIC DNA]</scope>
</reference>
<organism evidence="7 8">
    <name type="scientific">Candidatus Roizmanbacteria bacterium RIFCSPHIGHO2_01_FULL_39_8</name>
    <dbReference type="NCBI Taxonomy" id="1802033"/>
    <lineage>
        <taxon>Bacteria</taxon>
        <taxon>Candidatus Roizmaniibacteriota</taxon>
    </lineage>
</organism>
<evidence type="ECO:0000259" key="6">
    <source>
        <dbReference type="Pfam" id="PF00535"/>
    </source>
</evidence>
<dbReference type="GO" id="GO:0005886">
    <property type="term" value="C:plasma membrane"/>
    <property type="evidence" value="ECO:0007669"/>
    <property type="project" value="UniProtKB-SubCell"/>
</dbReference>
<dbReference type="Pfam" id="PF00535">
    <property type="entry name" value="Glycos_transf_2"/>
    <property type="match status" value="1"/>
</dbReference>
<keyword evidence="2" id="KW-1003">Cell membrane</keyword>
<feature type="domain" description="Glycosyltransferase 2-like" evidence="6">
    <location>
        <begin position="6"/>
        <end position="161"/>
    </location>
</feature>
<name>A0A1F7GGL1_9BACT</name>
<dbReference type="InterPro" id="IPR029044">
    <property type="entry name" value="Nucleotide-diphossugar_trans"/>
</dbReference>
<dbReference type="InterPro" id="IPR001173">
    <property type="entry name" value="Glyco_trans_2-like"/>
</dbReference>
<dbReference type="Gene3D" id="3.90.550.10">
    <property type="entry name" value="Spore Coat Polysaccharide Biosynthesis Protein SpsA, Chain A"/>
    <property type="match status" value="1"/>
</dbReference>
<sequence length="280" mass="32596">MKPFFSIVIPTLNEEKFLPNLLSDLQKQTAMNFEVIITDGHSEDKTKLRAFEYKDNLPLTFLEHIRSNVSIQRNLGAKKGNGHYLIFLDADSRVASSFTKKLEMNIKKYKGLFFVPTLRTDDPNTETQFVLDVINSFFELSQNLGRPFAMGGGMVFEKKYFLTIGGFDQKLDFGEDYEIALRSYQWGVRAKYLKEVSVIYSLRRIRREGKLKSYYKIFISTMLYLIKGKTERKLFDYELGGHLYEKSRAISKTPKSHFDLIIKRAKKAFNNLLKEEPLTN</sequence>
<evidence type="ECO:0000256" key="4">
    <source>
        <dbReference type="ARBA" id="ARBA00022679"/>
    </source>
</evidence>
<evidence type="ECO:0000256" key="2">
    <source>
        <dbReference type="ARBA" id="ARBA00022475"/>
    </source>
</evidence>
<evidence type="ECO:0000313" key="8">
    <source>
        <dbReference type="Proteomes" id="UP000177026"/>
    </source>
</evidence>
<gene>
    <name evidence="7" type="ORF">A2866_03105</name>
</gene>